<proteinExistence type="predicted"/>
<dbReference type="Proteomes" id="UP000789831">
    <property type="component" value="Unassembled WGS sequence"/>
</dbReference>
<comment type="subcellular location">
    <subcellularLocation>
        <location evidence="1">Host cell</location>
    </subcellularLocation>
    <subcellularLocation>
        <location evidence="2">Secreted</location>
    </subcellularLocation>
</comment>
<evidence type="ECO:0000313" key="6">
    <source>
        <dbReference type="EMBL" id="CAG8631116.1"/>
    </source>
</evidence>
<feature type="non-terminal residue" evidence="6">
    <location>
        <position position="1"/>
    </location>
</feature>
<comment type="caution">
    <text evidence="6">The sequence shown here is derived from an EMBL/GenBank/DDBJ whole genome shotgun (WGS) entry which is preliminary data.</text>
</comment>
<reference evidence="6" key="1">
    <citation type="submission" date="2021-06" db="EMBL/GenBank/DDBJ databases">
        <authorList>
            <person name="Kallberg Y."/>
            <person name="Tangrot J."/>
            <person name="Rosling A."/>
        </authorList>
    </citation>
    <scope>NUCLEOTIDE SEQUENCE</scope>
    <source>
        <strain evidence="6">MT106</strain>
    </source>
</reference>
<sequence length="134" mass="15846">YKNKFVFAFVFAWLFINTVSAIDVNVVVTHKDKAATQDAFTIEIAKDKNFNFLKEKVQEMSSSLKNLMHDQITFYKVEERMNNEELVTKFNENKLIDTKEITNPLDLVFNYLNSDVRKGNIHFVIYLNRKRDEL</sequence>
<keyword evidence="3" id="KW-0964">Secreted</keyword>
<keyword evidence="7" id="KW-1185">Reference proteome</keyword>
<keyword evidence="4" id="KW-0732">Signal</keyword>
<evidence type="ECO:0000313" key="7">
    <source>
        <dbReference type="Proteomes" id="UP000789831"/>
    </source>
</evidence>
<evidence type="ECO:0000256" key="4">
    <source>
        <dbReference type="SAM" id="SignalP"/>
    </source>
</evidence>
<dbReference type="EMBL" id="CAJVPL010003353">
    <property type="protein sequence ID" value="CAG8631116.1"/>
    <property type="molecule type" value="Genomic_DNA"/>
</dbReference>
<dbReference type="AlphaFoldDB" id="A0A9N9DCZ8"/>
<feature type="chain" id="PRO_5040335218" evidence="4">
    <location>
        <begin position="22"/>
        <end position="134"/>
    </location>
</feature>
<gene>
    <name evidence="6" type="ORF">AGERDE_LOCUS10531</name>
</gene>
<dbReference type="GO" id="GO:0043657">
    <property type="term" value="C:host cell"/>
    <property type="evidence" value="ECO:0007669"/>
    <property type="project" value="UniProtKB-SubCell"/>
</dbReference>
<dbReference type="Pfam" id="PF20147">
    <property type="entry name" value="Crinkler"/>
    <property type="match status" value="1"/>
</dbReference>
<evidence type="ECO:0000259" key="5">
    <source>
        <dbReference type="Pfam" id="PF20147"/>
    </source>
</evidence>
<evidence type="ECO:0000256" key="2">
    <source>
        <dbReference type="ARBA" id="ARBA00004613"/>
    </source>
</evidence>
<dbReference type="InterPro" id="IPR045379">
    <property type="entry name" value="Crinkler_N"/>
</dbReference>
<feature type="domain" description="Crinkler effector protein N-terminal" evidence="5">
    <location>
        <begin position="35"/>
        <end position="125"/>
    </location>
</feature>
<dbReference type="GO" id="GO:0005576">
    <property type="term" value="C:extracellular region"/>
    <property type="evidence" value="ECO:0007669"/>
    <property type="project" value="UniProtKB-SubCell"/>
</dbReference>
<evidence type="ECO:0000256" key="3">
    <source>
        <dbReference type="ARBA" id="ARBA00022525"/>
    </source>
</evidence>
<feature type="signal peptide" evidence="4">
    <location>
        <begin position="1"/>
        <end position="21"/>
    </location>
</feature>
<accession>A0A9N9DCZ8</accession>
<name>A0A9N9DCZ8_9GLOM</name>
<evidence type="ECO:0000256" key="1">
    <source>
        <dbReference type="ARBA" id="ARBA00004340"/>
    </source>
</evidence>
<protein>
    <submittedName>
        <fullName evidence="6">6140_t:CDS:1</fullName>
    </submittedName>
</protein>
<organism evidence="6 7">
    <name type="scientific">Ambispora gerdemannii</name>
    <dbReference type="NCBI Taxonomy" id="144530"/>
    <lineage>
        <taxon>Eukaryota</taxon>
        <taxon>Fungi</taxon>
        <taxon>Fungi incertae sedis</taxon>
        <taxon>Mucoromycota</taxon>
        <taxon>Glomeromycotina</taxon>
        <taxon>Glomeromycetes</taxon>
        <taxon>Archaeosporales</taxon>
        <taxon>Ambisporaceae</taxon>
        <taxon>Ambispora</taxon>
    </lineage>
</organism>